<proteinExistence type="predicted"/>
<evidence type="ECO:0000256" key="8">
    <source>
        <dbReference type="ARBA" id="ARBA00047841"/>
    </source>
</evidence>
<dbReference type="OrthoDB" id="8300214at2759"/>
<dbReference type="GeneID" id="108679834"/>
<accession>A0A8B7PDG9</accession>
<comment type="pathway">
    <text evidence="2">Lipid metabolism.</text>
</comment>
<dbReference type="AlphaFoldDB" id="A0A8B7PDG9"/>
<keyword evidence="4" id="KW-0808">Transferase</keyword>
<evidence type="ECO:0000256" key="5">
    <source>
        <dbReference type="ARBA" id="ARBA00035674"/>
    </source>
</evidence>
<dbReference type="GO" id="GO:0032259">
    <property type="term" value="P:methylation"/>
    <property type="evidence" value="ECO:0007669"/>
    <property type="project" value="UniProtKB-KW"/>
</dbReference>
<name>A0A8B7PDG9_HYAAZ</name>
<evidence type="ECO:0000256" key="4">
    <source>
        <dbReference type="ARBA" id="ARBA00022679"/>
    </source>
</evidence>
<evidence type="ECO:0000259" key="10">
    <source>
        <dbReference type="Pfam" id="PF13847"/>
    </source>
</evidence>
<dbReference type="Pfam" id="PF13847">
    <property type="entry name" value="Methyltransf_31"/>
    <property type="match status" value="2"/>
</dbReference>
<keyword evidence="3" id="KW-0489">Methyltransferase</keyword>
<comment type="catalytic activity">
    <reaction evidence="6">
        <text>N,N-dimethylethanolamine phosphate + S-adenosyl-L-methionine = phosphocholine + S-adenosyl-L-homocysteine + H(+)</text>
        <dbReference type="Rhea" id="RHEA:25325"/>
        <dbReference type="ChEBI" id="CHEBI:15378"/>
        <dbReference type="ChEBI" id="CHEBI:57856"/>
        <dbReference type="ChEBI" id="CHEBI:58641"/>
        <dbReference type="ChEBI" id="CHEBI:59789"/>
        <dbReference type="ChEBI" id="CHEBI:295975"/>
        <dbReference type="EC" id="2.1.1.103"/>
    </reaction>
    <physiologicalReaction direction="left-to-right" evidence="6">
        <dbReference type="Rhea" id="RHEA:25326"/>
    </physiologicalReaction>
</comment>
<feature type="domain" description="Methyltransferase" evidence="10">
    <location>
        <begin position="234"/>
        <end position="352"/>
    </location>
</feature>
<evidence type="ECO:0000259" key="9">
    <source>
        <dbReference type="Pfam" id="PF13649"/>
    </source>
</evidence>
<dbReference type="PANTHER" id="PTHR44307">
    <property type="entry name" value="PHOSPHOETHANOLAMINE METHYLTRANSFERASE"/>
    <property type="match status" value="1"/>
</dbReference>
<dbReference type="GO" id="GO:0003677">
    <property type="term" value="F:DNA binding"/>
    <property type="evidence" value="ECO:0007669"/>
    <property type="project" value="InterPro"/>
</dbReference>
<gene>
    <name evidence="12" type="primary">LOC108679834</name>
</gene>
<keyword evidence="11" id="KW-1185">Reference proteome</keyword>
<organism evidence="11 12">
    <name type="scientific">Hyalella azteca</name>
    <name type="common">Amphipod</name>
    <dbReference type="NCBI Taxonomy" id="294128"/>
    <lineage>
        <taxon>Eukaryota</taxon>
        <taxon>Metazoa</taxon>
        <taxon>Ecdysozoa</taxon>
        <taxon>Arthropoda</taxon>
        <taxon>Crustacea</taxon>
        <taxon>Multicrustacea</taxon>
        <taxon>Malacostraca</taxon>
        <taxon>Eumalacostraca</taxon>
        <taxon>Peracarida</taxon>
        <taxon>Amphipoda</taxon>
        <taxon>Senticaudata</taxon>
        <taxon>Talitrida</taxon>
        <taxon>Talitroidea</taxon>
        <taxon>Hyalellidae</taxon>
        <taxon>Hyalella</taxon>
    </lineage>
</organism>
<evidence type="ECO:0000256" key="1">
    <source>
        <dbReference type="ARBA" id="ARBA00004969"/>
    </source>
</evidence>
<dbReference type="RefSeq" id="XP_018024050.1">
    <property type="nucleotide sequence ID" value="XM_018168561.2"/>
</dbReference>
<dbReference type="InterPro" id="IPR029063">
    <property type="entry name" value="SAM-dependent_MTases_sf"/>
</dbReference>
<dbReference type="Pfam" id="PF13649">
    <property type="entry name" value="Methyltransf_25"/>
    <property type="match status" value="1"/>
</dbReference>
<reference evidence="12" key="1">
    <citation type="submission" date="2025-08" db="UniProtKB">
        <authorList>
            <consortium name="RefSeq"/>
        </authorList>
    </citation>
    <scope>IDENTIFICATION</scope>
    <source>
        <tissue evidence="12">Whole organism</tissue>
    </source>
</reference>
<evidence type="ECO:0000256" key="3">
    <source>
        <dbReference type="ARBA" id="ARBA00022603"/>
    </source>
</evidence>
<feature type="domain" description="Methyltransferase" evidence="9">
    <location>
        <begin position="28"/>
        <end position="111"/>
    </location>
</feature>
<dbReference type="Gene3D" id="3.40.50.150">
    <property type="entry name" value="Vaccinia Virus protein VP39"/>
    <property type="match status" value="3"/>
</dbReference>
<evidence type="ECO:0000256" key="2">
    <source>
        <dbReference type="ARBA" id="ARBA00005189"/>
    </source>
</evidence>
<evidence type="ECO:0000256" key="7">
    <source>
        <dbReference type="ARBA" id="ARBA00047622"/>
    </source>
</evidence>
<dbReference type="EC" id="2.1.1.103" evidence="5"/>
<dbReference type="InterPro" id="IPR001091">
    <property type="entry name" value="RM_Methyltransferase"/>
</dbReference>
<sequence length="634" mass="70509">MCLFEMPAAPDVSVELRRTKRHKFRRYTTLLSKNGVRELTAVDFMESYVEENRKRNGHNSNISFLCADVTALEFAEGSFDMVFSNWLLMYLTDAEVDALLQRVLSWLTPQGHLFIRESCFHQSGNVKRAENPTFYRSPLQYATSLSRCCTPQDDVYRLVKAKSIQAYINHYRNPNQLCFLVQKTCTASGGGGVAELERRLSAATLLETVHGAAWGCRGGEAAAQLLAGRGDSVRGKTVLDANCGTGGLVTLLAHQGAARVVGLTSSAVNLHLALLHLGSKGQEIITKTFFELSSLLEWQRRDKFDIVCAHDLPLDQLNGPHVLAKLKTLLKESGQMFISVCTSDIATADLVSAAELKAMAAKAGFSRVETSTNTEFLPAIVKELSGCQVNNNATAGLPHVHRQEFIEELQLTEFCERLKLEPGQYVLDVGCGTGGSAFYMAETYGVRVLGVDLSSHMVQIANERLSKTSPDVQQKVQFKIEDIMKSSFPANSFDVIYSRDTILHIPNKEELFASLFKFLKPGGTILITDYCRGDQAHSQQFLDYVKQRGYDLRTVKEYGKILQDAGFTGVDAQDATARFIAILGEELARFEPTKKTFILEFNEQDYLDIVEGWKAKQVRCAAGDQAWGYFFARK</sequence>
<feature type="domain" description="Methyltransferase" evidence="10">
    <location>
        <begin position="422"/>
        <end position="563"/>
    </location>
</feature>
<dbReference type="KEGG" id="hazt:108679834"/>
<evidence type="ECO:0000313" key="12">
    <source>
        <dbReference type="RefSeq" id="XP_018024050.1"/>
    </source>
</evidence>
<dbReference type="InterPro" id="IPR025714">
    <property type="entry name" value="Methyltranfer_dom"/>
</dbReference>
<comment type="catalytic activity">
    <reaction evidence="8">
        <text>N-methylethanolamine phosphate + S-adenosyl-L-methionine = N,N-dimethylethanolamine phosphate + S-adenosyl-L-homocysteine + H(+)</text>
        <dbReference type="Rhea" id="RHEA:25321"/>
        <dbReference type="ChEBI" id="CHEBI:15378"/>
        <dbReference type="ChEBI" id="CHEBI:57781"/>
        <dbReference type="ChEBI" id="CHEBI:57856"/>
        <dbReference type="ChEBI" id="CHEBI:58641"/>
        <dbReference type="ChEBI" id="CHEBI:59789"/>
        <dbReference type="EC" id="2.1.1.103"/>
    </reaction>
    <physiologicalReaction direction="left-to-right" evidence="8">
        <dbReference type="Rhea" id="RHEA:25322"/>
    </physiologicalReaction>
</comment>
<dbReference type="PRINTS" id="PR00508">
    <property type="entry name" value="S21N4MTFRASE"/>
</dbReference>
<dbReference type="PANTHER" id="PTHR44307:SF2">
    <property type="entry name" value="PHOSPHOETHANOLAMINE METHYLTRANSFERASE ISOFORM X1"/>
    <property type="match status" value="1"/>
</dbReference>
<dbReference type="GO" id="GO:0000234">
    <property type="term" value="F:phosphoethanolamine N-methyltransferase activity"/>
    <property type="evidence" value="ECO:0007669"/>
    <property type="project" value="UniProtKB-EC"/>
</dbReference>
<evidence type="ECO:0000313" key="11">
    <source>
        <dbReference type="Proteomes" id="UP000694843"/>
    </source>
</evidence>
<dbReference type="Proteomes" id="UP000694843">
    <property type="component" value="Unplaced"/>
</dbReference>
<dbReference type="CDD" id="cd02440">
    <property type="entry name" value="AdoMet_MTases"/>
    <property type="match status" value="3"/>
</dbReference>
<comment type="pathway">
    <text evidence="1">Phospholipid metabolism; phosphatidylcholine biosynthesis.</text>
</comment>
<dbReference type="OMA" id="KSYWTEH"/>
<dbReference type="SUPFAM" id="SSF53335">
    <property type="entry name" value="S-adenosyl-L-methionine-dependent methyltransferases"/>
    <property type="match status" value="3"/>
</dbReference>
<dbReference type="InterPro" id="IPR041698">
    <property type="entry name" value="Methyltransf_25"/>
</dbReference>
<protein>
    <recommendedName>
        <fullName evidence="5">phosphoethanolamine N-methyltransferase</fullName>
        <ecNumber evidence="5">2.1.1.103</ecNumber>
    </recommendedName>
</protein>
<evidence type="ECO:0000256" key="6">
    <source>
        <dbReference type="ARBA" id="ARBA00047619"/>
    </source>
</evidence>
<comment type="catalytic activity">
    <reaction evidence="7">
        <text>phosphoethanolamine + S-adenosyl-L-methionine = N-methylethanolamine phosphate + S-adenosyl-L-homocysteine + H(+)</text>
        <dbReference type="Rhea" id="RHEA:20365"/>
        <dbReference type="ChEBI" id="CHEBI:15378"/>
        <dbReference type="ChEBI" id="CHEBI:57781"/>
        <dbReference type="ChEBI" id="CHEBI:57856"/>
        <dbReference type="ChEBI" id="CHEBI:58190"/>
        <dbReference type="ChEBI" id="CHEBI:59789"/>
        <dbReference type="EC" id="2.1.1.103"/>
    </reaction>
    <physiologicalReaction direction="left-to-right" evidence="7">
        <dbReference type="Rhea" id="RHEA:20366"/>
    </physiologicalReaction>
</comment>